<reference evidence="1 2" key="1">
    <citation type="submission" date="2011-11" db="EMBL/GenBank/DDBJ databases">
        <title>The Genome Sequence of Fusarium oxysporum PHW815.</title>
        <authorList>
            <consortium name="The Broad Institute Genome Sequencing Platform"/>
            <person name="Ma L.-J."/>
            <person name="Gale L.R."/>
            <person name="Schwartz D.C."/>
            <person name="Zhou S."/>
            <person name="Corby-Kistler H."/>
            <person name="Young S.K."/>
            <person name="Zeng Q."/>
            <person name="Gargeya S."/>
            <person name="Fitzgerald M."/>
            <person name="Haas B."/>
            <person name="Abouelleil A."/>
            <person name="Alvarado L."/>
            <person name="Arachchi H.M."/>
            <person name="Berlin A."/>
            <person name="Brown A."/>
            <person name="Chapman S.B."/>
            <person name="Chen Z."/>
            <person name="Dunbar C."/>
            <person name="Freedman E."/>
            <person name="Gearin G."/>
            <person name="Goldberg J."/>
            <person name="Griggs A."/>
            <person name="Gujja S."/>
            <person name="Heiman D."/>
            <person name="Howarth C."/>
            <person name="Larson L."/>
            <person name="Lui A."/>
            <person name="MacDonald P.J.P."/>
            <person name="Montmayeur A."/>
            <person name="Murphy C."/>
            <person name="Neiman D."/>
            <person name="Pearson M."/>
            <person name="Priest M."/>
            <person name="Roberts A."/>
            <person name="Saif S."/>
            <person name="Shea T."/>
            <person name="Shenoy N."/>
            <person name="Sisk P."/>
            <person name="Stolte C."/>
            <person name="Sykes S."/>
            <person name="Wortman J."/>
            <person name="Nusbaum C."/>
            <person name="Birren B."/>
        </authorList>
    </citation>
    <scope>NUCLEOTIDE SEQUENCE [LARGE SCALE GENOMIC DNA]</scope>
    <source>
        <strain evidence="1 2">54005</strain>
    </source>
</reference>
<dbReference type="AlphaFoldDB" id="X0CHA8"/>
<protein>
    <submittedName>
        <fullName evidence="1">Uncharacterized protein</fullName>
    </submittedName>
</protein>
<organism evidence="1 2">
    <name type="scientific">Fusarium oxysporum f. sp. raphani 54005</name>
    <dbReference type="NCBI Taxonomy" id="1089458"/>
    <lineage>
        <taxon>Eukaryota</taxon>
        <taxon>Fungi</taxon>
        <taxon>Dikarya</taxon>
        <taxon>Ascomycota</taxon>
        <taxon>Pezizomycotina</taxon>
        <taxon>Sordariomycetes</taxon>
        <taxon>Hypocreomycetidae</taxon>
        <taxon>Hypocreales</taxon>
        <taxon>Nectriaceae</taxon>
        <taxon>Fusarium</taxon>
        <taxon>Fusarium oxysporum species complex</taxon>
    </lineage>
</organism>
<proteinExistence type="predicted"/>
<name>X0CHA8_FUSOX</name>
<dbReference type="HOGENOM" id="CLU_3068767_0_0_1"/>
<keyword evidence="2" id="KW-1185">Reference proteome</keyword>
<evidence type="ECO:0000313" key="2">
    <source>
        <dbReference type="Proteomes" id="UP000030663"/>
    </source>
</evidence>
<dbReference type="EMBL" id="JH658418">
    <property type="protein sequence ID" value="EXK81992.1"/>
    <property type="molecule type" value="Genomic_DNA"/>
</dbReference>
<evidence type="ECO:0000313" key="1">
    <source>
        <dbReference type="EMBL" id="EXK81992.1"/>
    </source>
</evidence>
<sequence length="53" mass="6234">MRQSAINPMRLPSKKIRESHQQKTQYLNLKSLYLLASQSIPPWSYQMALSAWN</sequence>
<accession>X0CHA8</accession>
<gene>
    <name evidence="1" type="ORF">FOQG_13634</name>
</gene>
<dbReference type="Proteomes" id="UP000030663">
    <property type="component" value="Unassembled WGS sequence"/>
</dbReference>